<gene>
    <name evidence="1" type="ORF">DRE_02792</name>
</gene>
<proteinExistence type="predicted"/>
<dbReference type="EMBL" id="KI966407">
    <property type="protein sequence ID" value="EWC47910.1"/>
    <property type="molecule type" value="Genomic_DNA"/>
</dbReference>
<organism evidence="1 2">
    <name type="scientific">Drechslerella stenobrocha 248</name>
    <dbReference type="NCBI Taxonomy" id="1043628"/>
    <lineage>
        <taxon>Eukaryota</taxon>
        <taxon>Fungi</taxon>
        <taxon>Dikarya</taxon>
        <taxon>Ascomycota</taxon>
        <taxon>Pezizomycotina</taxon>
        <taxon>Orbiliomycetes</taxon>
        <taxon>Orbiliales</taxon>
        <taxon>Orbiliaceae</taxon>
        <taxon>Drechslerella</taxon>
    </lineage>
</organism>
<protein>
    <submittedName>
        <fullName evidence="1">Uncharacterized protein</fullName>
    </submittedName>
</protein>
<sequence length="338" mass="38342">MASLPTAVSLKGCKPERLAPFKFHDHDLSTEQQLVVQKSRTPQGHTQDWASFELPGGTKLNHARLHWRTNVPVTRSAQPQVTKTGPHFFLDLFYYSKDRRYRFAIRVNRAEISSASSYGDGPALLLRLVEAVEWDPPKNVDYELQPERPATWLKLPVTLKLQAKTQGCFEKFAREATSLGRSQNSIRWGEPPCDSYPSPCEPAQPPVLFNESIFKTKPGNIAQQKRPAPSPPISPGPICVLKRQRWDDTPDPKDSVGDVAFGIRDANSHHDSVVAADPTYRFLSAGRNLDEEFRRKLTFSEAIVVQWAEEWDRRRGIARTGPLNLDQVYEYYSCGRDE</sequence>
<evidence type="ECO:0000313" key="1">
    <source>
        <dbReference type="EMBL" id="EWC47910.1"/>
    </source>
</evidence>
<keyword evidence="2" id="KW-1185">Reference proteome</keyword>
<evidence type="ECO:0000313" key="2">
    <source>
        <dbReference type="Proteomes" id="UP000024837"/>
    </source>
</evidence>
<dbReference type="AlphaFoldDB" id="W7IFH6"/>
<dbReference type="HOGENOM" id="CLU_821419_0_0_1"/>
<accession>W7IFH6</accession>
<reference evidence="1 2" key="1">
    <citation type="submission" date="2013-05" db="EMBL/GenBank/DDBJ databases">
        <title>Drechslerella stenobrocha genome reveals carnivorous origination and mechanical trapping mechanism of predatory fungi.</title>
        <authorList>
            <person name="Liu X."/>
            <person name="Zhang W."/>
            <person name="Liu K."/>
        </authorList>
    </citation>
    <scope>NUCLEOTIDE SEQUENCE [LARGE SCALE GENOMIC DNA]</scope>
    <source>
        <strain evidence="1 2">248</strain>
    </source>
</reference>
<dbReference type="Proteomes" id="UP000024837">
    <property type="component" value="Unassembled WGS sequence"/>
</dbReference>
<dbReference type="OrthoDB" id="5417567at2759"/>
<name>W7IFH6_9PEZI</name>